<accession>A0A2T4U3W8</accession>
<evidence type="ECO:0000259" key="1">
    <source>
        <dbReference type="Pfam" id="PF16289"/>
    </source>
</evidence>
<comment type="caution">
    <text evidence="2">The sequence shown here is derived from an EMBL/GenBank/DDBJ whole genome shotgun (WGS) entry which is preliminary data.</text>
</comment>
<reference evidence="2 3" key="1">
    <citation type="submission" date="2018-03" db="EMBL/GenBank/DDBJ databases">
        <title>Alkalicoccus saliphilus sp. nov., isolated from a mineral pool.</title>
        <authorList>
            <person name="Zhao B."/>
        </authorList>
    </citation>
    <scope>NUCLEOTIDE SEQUENCE [LARGE SCALE GENOMIC DNA]</scope>
    <source>
        <strain evidence="2 3">6AG</strain>
    </source>
</reference>
<gene>
    <name evidence="2" type="ORF">C6Y45_12945</name>
</gene>
<dbReference type="EMBL" id="PZJJ01000024">
    <property type="protein sequence ID" value="PTL38097.1"/>
    <property type="molecule type" value="Genomic_DNA"/>
</dbReference>
<dbReference type="Pfam" id="PF16289">
    <property type="entry name" value="PIN_12"/>
    <property type="match status" value="1"/>
</dbReference>
<proteinExistence type="predicted"/>
<evidence type="ECO:0000313" key="2">
    <source>
        <dbReference type="EMBL" id="PTL38097.1"/>
    </source>
</evidence>
<organism evidence="2 3">
    <name type="scientific">Alkalicoccus saliphilus</name>
    <dbReference type="NCBI Taxonomy" id="200989"/>
    <lineage>
        <taxon>Bacteria</taxon>
        <taxon>Bacillati</taxon>
        <taxon>Bacillota</taxon>
        <taxon>Bacilli</taxon>
        <taxon>Bacillales</taxon>
        <taxon>Bacillaceae</taxon>
        <taxon>Alkalicoccus</taxon>
    </lineage>
</organism>
<name>A0A2T4U3W8_9BACI</name>
<protein>
    <recommendedName>
        <fullName evidence="1">DUF4935 domain-containing protein</fullName>
    </recommendedName>
</protein>
<feature type="domain" description="DUF4935" evidence="1">
    <location>
        <begin position="3"/>
        <end position="168"/>
    </location>
</feature>
<keyword evidence="3" id="KW-1185">Reference proteome</keyword>
<dbReference type="AlphaFoldDB" id="A0A2T4U3W8"/>
<dbReference type="OrthoDB" id="9766796at2"/>
<evidence type="ECO:0000313" key="3">
    <source>
        <dbReference type="Proteomes" id="UP000240509"/>
    </source>
</evidence>
<dbReference type="Proteomes" id="UP000240509">
    <property type="component" value="Unassembled WGS sequence"/>
</dbReference>
<sequence length="348" mass="41414">MKVFIDTQVFVAMNFNYQSWLFKEIISLVDKEKINVYLPEVTKREIESKIDEKVFVEVKKMQKEFKTNAKILRALEEYNPIFELEFKLNEVKDELIQRFHQFITEARIEIISIDKVDTRAVFDKYFDGEPPFSDKKSHEFPDAFSIMAFENKFSEDFEYIHVVSGDKDLKAYCENKEYLIYHEALNSLFDYITRIENDHDMIIDKYQFNIDNITKRVEADIEKQEFMLIDEDGSVHDTMISNTQLDEPFIIEIDVENKSAILATTAKFSIYGNAKYVDYASSAYDSEDNEYVFYEYSEKEFETEQEVPITFYISYDYDKETNITVQSVEVNNDETIEVEIHKVDRDRY</sequence>
<dbReference type="InterPro" id="IPR032557">
    <property type="entry name" value="DUF4935"/>
</dbReference>
<dbReference type="RefSeq" id="WP_107585654.1">
    <property type="nucleotide sequence ID" value="NZ_PZJJ01000024.1"/>
</dbReference>